<evidence type="ECO:0000313" key="2">
    <source>
        <dbReference type="EMBL" id="TNN51975.1"/>
    </source>
</evidence>
<proteinExistence type="predicted"/>
<evidence type="ECO:0000256" key="1">
    <source>
        <dbReference type="SAM" id="MobiDB-lite"/>
    </source>
</evidence>
<gene>
    <name evidence="2" type="ORF">EYF80_037825</name>
</gene>
<protein>
    <submittedName>
        <fullName evidence="2">Uncharacterized protein</fullName>
    </submittedName>
</protein>
<comment type="caution">
    <text evidence="2">The sequence shown here is derived from an EMBL/GenBank/DDBJ whole genome shotgun (WGS) entry which is preliminary data.</text>
</comment>
<accession>A0A4Z2GFN4</accession>
<dbReference type="EMBL" id="SRLO01000564">
    <property type="protein sequence ID" value="TNN51975.1"/>
    <property type="molecule type" value="Genomic_DNA"/>
</dbReference>
<name>A0A4Z2GFN4_9TELE</name>
<dbReference type="Proteomes" id="UP000314294">
    <property type="component" value="Unassembled WGS sequence"/>
</dbReference>
<feature type="region of interest" description="Disordered" evidence="1">
    <location>
        <begin position="143"/>
        <end position="185"/>
    </location>
</feature>
<reference evidence="2 3" key="1">
    <citation type="submission" date="2019-03" db="EMBL/GenBank/DDBJ databases">
        <title>First draft genome of Liparis tanakae, snailfish: a comprehensive survey of snailfish specific genes.</title>
        <authorList>
            <person name="Kim W."/>
            <person name="Song I."/>
            <person name="Jeong J.-H."/>
            <person name="Kim D."/>
            <person name="Kim S."/>
            <person name="Ryu S."/>
            <person name="Song J.Y."/>
            <person name="Lee S.K."/>
        </authorList>
    </citation>
    <scope>NUCLEOTIDE SEQUENCE [LARGE SCALE GENOMIC DNA]</scope>
    <source>
        <tissue evidence="2">Muscle</tissue>
    </source>
</reference>
<sequence>MEWRRVSIWKMLQPLFATNSGVKTMIKRLLCSTLRARSSMAQKGSLTSAGGGGGGGIFSAVGLWAEALILTVLRLVAPEVSPVAQHDLQVVALVQRREDAQQQQDDPQASSQLQTSIIGALLPHLTSRRLPSSTQSCHAIRSLRGGGSEFGEREEGRNGKEGGKERRNVGLRGGAEKKKMAAKDPLDVTPTTSVLILGGYPTKTGHTQHRLA</sequence>
<evidence type="ECO:0000313" key="3">
    <source>
        <dbReference type="Proteomes" id="UP000314294"/>
    </source>
</evidence>
<organism evidence="2 3">
    <name type="scientific">Liparis tanakae</name>
    <name type="common">Tanaka's snailfish</name>
    <dbReference type="NCBI Taxonomy" id="230148"/>
    <lineage>
        <taxon>Eukaryota</taxon>
        <taxon>Metazoa</taxon>
        <taxon>Chordata</taxon>
        <taxon>Craniata</taxon>
        <taxon>Vertebrata</taxon>
        <taxon>Euteleostomi</taxon>
        <taxon>Actinopterygii</taxon>
        <taxon>Neopterygii</taxon>
        <taxon>Teleostei</taxon>
        <taxon>Neoteleostei</taxon>
        <taxon>Acanthomorphata</taxon>
        <taxon>Eupercaria</taxon>
        <taxon>Perciformes</taxon>
        <taxon>Cottioidei</taxon>
        <taxon>Cottales</taxon>
        <taxon>Liparidae</taxon>
        <taxon>Liparis</taxon>
    </lineage>
</organism>
<feature type="compositionally biased region" description="Basic and acidic residues" evidence="1">
    <location>
        <begin position="150"/>
        <end position="185"/>
    </location>
</feature>
<keyword evidence="3" id="KW-1185">Reference proteome</keyword>
<dbReference type="AlphaFoldDB" id="A0A4Z2GFN4"/>